<proteinExistence type="predicted"/>
<dbReference type="AlphaFoldDB" id="A0A167P6D4"/>
<dbReference type="PROSITE" id="PS50222">
    <property type="entry name" value="EF_HAND_2"/>
    <property type="match status" value="1"/>
</dbReference>
<gene>
    <name evidence="3" type="ORF">CALVIDRAFT_535103</name>
</gene>
<feature type="region of interest" description="Disordered" evidence="1">
    <location>
        <begin position="1"/>
        <end position="118"/>
    </location>
</feature>
<dbReference type="Gene3D" id="1.10.238.10">
    <property type="entry name" value="EF-hand"/>
    <property type="match status" value="1"/>
</dbReference>
<evidence type="ECO:0000256" key="1">
    <source>
        <dbReference type="SAM" id="MobiDB-lite"/>
    </source>
</evidence>
<feature type="compositionally biased region" description="Basic and acidic residues" evidence="1">
    <location>
        <begin position="28"/>
        <end position="41"/>
    </location>
</feature>
<dbReference type="InterPro" id="IPR011992">
    <property type="entry name" value="EF-hand-dom_pair"/>
</dbReference>
<organism evidence="3 4">
    <name type="scientific">Calocera viscosa (strain TUFC12733)</name>
    <dbReference type="NCBI Taxonomy" id="1330018"/>
    <lineage>
        <taxon>Eukaryota</taxon>
        <taxon>Fungi</taxon>
        <taxon>Dikarya</taxon>
        <taxon>Basidiomycota</taxon>
        <taxon>Agaricomycotina</taxon>
        <taxon>Dacrymycetes</taxon>
        <taxon>Dacrymycetales</taxon>
        <taxon>Dacrymycetaceae</taxon>
        <taxon>Calocera</taxon>
    </lineage>
</organism>
<dbReference type="OrthoDB" id="2530165at2759"/>
<feature type="region of interest" description="Disordered" evidence="1">
    <location>
        <begin position="145"/>
        <end position="266"/>
    </location>
</feature>
<feature type="compositionally biased region" description="Basic residues" evidence="1">
    <location>
        <begin position="250"/>
        <end position="262"/>
    </location>
</feature>
<feature type="compositionally biased region" description="Polar residues" evidence="1">
    <location>
        <begin position="230"/>
        <end position="248"/>
    </location>
</feature>
<sequence length="377" mass="41097">MDNYDDDDDDDMEEVQLQTDDLTALPPHLREEIDVAFDRAARASSRTAPADESESPRRSKRRRLNPEPAQEDTEGGFMLYAEEGEEPASAGGFLPDEPPEAGGFLPSSSPAAAAKKPSHLPLSSIPLALKLLRLPPDDDDVLSTFREAATGWGEGGGGEEQGVSREDWRAVCAVLIGQREELPEEEEDGEDGEELEEGEEGGFARQEEGEGEEESDLTSSEDWRPEPQAESYSASDAGSTYEEVTTPSKRAGKGKGKGKGRRAPVEELSELTYSDLSSRKKREVREAFELFFEETWQGANGNAQGQGQGKGKGKEKELPPTITRRIGAADVARAAKLLNEKMSPAEIEQMLELFTSTQDGTIGVQEFTKIMIMGNVL</sequence>
<dbReference type="GO" id="GO:0005509">
    <property type="term" value="F:calcium ion binding"/>
    <property type="evidence" value="ECO:0007669"/>
    <property type="project" value="InterPro"/>
</dbReference>
<feature type="domain" description="EF-hand" evidence="2">
    <location>
        <begin position="342"/>
        <end position="377"/>
    </location>
</feature>
<feature type="compositionally biased region" description="Acidic residues" evidence="1">
    <location>
        <begin position="182"/>
        <end position="200"/>
    </location>
</feature>
<accession>A0A167P6D4</accession>
<keyword evidence="4" id="KW-1185">Reference proteome</keyword>
<evidence type="ECO:0000313" key="3">
    <source>
        <dbReference type="EMBL" id="KZO98461.1"/>
    </source>
</evidence>
<dbReference type="SUPFAM" id="SSF47473">
    <property type="entry name" value="EF-hand"/>
    <property type="match status" value="1"/>
</dbReference>
<dbReference type="InterPro" id="IPR002048">
    <property type="entry name" value="EF_hand_dom"/>
</dbReference>
<dbReference type="Proteomes" id="UP000076738">
    <property type="component" value="Unassembled WGS sequence"/>
</dbReference>
<protein>
    <recommendedName>
        <fullName evidence="2">EF-hand domain-containing protein</fullName>
    </recommendedName>
</protein>
<evidence type="ECO:0000259" key="2">
    <source>
        <dbReference type="PROSITE" id="PS50222"/>
    </source>
</evidence>
<name>A0A167P6D4_CALVF</name>
<reference evidence="3 4" key="1">
    <citation type="journal article" date="2016" name="Mol. Biol. Evol.">
        <title>Comparative Genomics of Early-Diverging Mushroom-Forming Fungi Provides Insights into the Origins of Lignocellulose Decay Capabilities.</title>
        <authorList>
            <person name="Nagy L.G."/>
            <person name="Riley R."/>
            <person name="Tritt A."/>
            <person name="Adam C."/>
            <person name="Daum C."/>
            <person name="Floudas D."/>
            <person name="Sun H."/>
            <person name="Yadav J.S."/>
            <person name="Pangilinan J."/>
            <person name="Larsson K.H."/>
            <person name="Matsuura K."/>
            <person name="Barry K."/>
            <person name="Labutti K."/>
            <person name="Kuo R."/>
            <person name="Ohm R.A."/>
            <person name="Bhattacharya S.S."/>
            <person name="Shirouzu T."/>
            <person name="Yoshinaga Y."/>
            <person name="Martin F.M."/>
            <person name="Grigoriev I.V."/>
            <person name="Hibbett D.S."/>
        </authorList>
    </citation>
    <scope>NUCLEOTIDE SEQUENCE [LARGE SCALE GENOMIC DNA]</scope>
    <source>
        <strain evidence="3 4">TUFC12733</strain>
    </source>
</reference>
<feature type="region of interest" description="Disordered" evidence="1">
    <location>
        <begin position="299"/>
        <end position="318"/>
    </location>
</feature>
<dbReference type="EMBL" id="KV417275">
    <property type="protein sequence ID" value="KZO98461.1"/>
    <property type="molecule type" value="Genomic_DNA"/>
</dbReference>
<feature type="compositionally biased region" description="Acidic residues" evidence="1">
    <location>
        <begin position="1"/>
        <end position="14"/>
    </location>
</feature>
<evidence type="ECO:0000313" key="4">
    <source>
        <dbReference type="Proteomes" id="UP000076738"/>
    </source>
</evidence>
<feature type="compositionally biased region" description="Low complexity" evidence="1">
    <location>
        <begin position="106"/>
        <end position="118"/>
    </location>
</feature>